<dbReference type="PANTHER" id="PTHR11228">
    <property type="entry name" value="RADICAL SAM DOMAIN PROTEIN"/>
    <property type="match status" value="1"/>
</dbReference>
<accession>A0ABR5EIZ4</accession>
<reference evidence="1 2" key="1">
    <citation type="submission" date="2015-04" db="EMBL/GenBank/DDBJ databases">
        <title>Evaluation of non-dairy Lactococcus lactis with potential dairy applications reveals extensive phenotype-genotype disparity.</title>
        <authorList>
            <person name="Cavanagh D."/>
            <person name="Casey A."/>
            <person name="Altermann E."/>
            <person name="Cotter P."/>
            <person name="Fitzgerald G.F."/>
            <person name="McAuliffe O."/>
        </authorList>
    </citation>
    <scope>NUCLEOTIDE SEQUENCE [LARGE SCALE GENOMIC DNA]</scope>
    <source>
        <strain evidence="1 2">DPC6856</strain>
    </source>
</reference>
<dbReference type="EMBL" id="LAVW01000070">
    <property type="protein sequence ID" value="KKW74484.1"/>
    <property type="molecule type" value="Genomic_DNA"/>
</dbReference>
<dbReference type="SUPFAM" id="SSF102114">
    <property type="entry name" value="Radical SAM enzymes"/>
    <property type="match status" value="1"/>
</dbReference>
<dbReference type="Proteomes" id="UP000034513">
    <property type="component" value="Unassembled WGS sequence"/>
</dbReference>
<sequence>MTKNNELLVQPRTAAILMTYQCTAACDECCFSCSPHLTGTALTYEKIKSFLDQVSEIPSIKIVVFSGGECFLDFELLKQCIQYATQLGLLTRCVSNGFWAKNLEQARQKMHSLKSVGLHEMNFSTGDSHQQFVPVDSVLNGTIASVEESLYTCIAVETNSSKKFTAEDFKKHPLYLEYLASTSKEKFVKVMPATWVSFHTDNVYDFNQKIEYDPNDQGCEGMFDTISLEARGDVVGCCGITSNDIEEFHLGKLSNQNLDEMLENHQNDFLKIWIFVDGPKKVMEQVAEWTKEEVPFYAHKCLYCAALYNNPSFLKAIQENYLTVKEDVLSRFLSKSVVFNMAGA</sequence>
<dbReference type="InterPro" id="IPR050377">
    <property type="entry name" value="Radical_SAM_PqqE_MftC-like"/>
</dbReference>
<comment type="caution">
    <text evidence="1">The sequence shown here is derived from an EMBL/GenBank/DDBJ whole genome shotgun (WGS) entry which is preliminary data.</text>
</comment>
<evidence type="ECO:0000313" key="2">
    <source>
        <dbReference type="Proteomes" id="UP000034513"/>
    </source>
</evidence>
<organism evidence="1 2">
    <name type="scientific">Lactococcus lactis subsp. cremoris</name>
    <name type="common">Streptococcus cremoris</name>
    <dbReference type="NCBI Taxonomy" id="1359"/>
    <lineage>
        <taxon>Bacteria</taxon>
        <taxon>Bacillati</taxon>
        <taxon>Bacillota</taxon>
        <taxon>Bacilli</taxon>
        <taxon>Lactobacillales</taxon>
        <taxon>Streptococcaceae</taxon>
        <taxon>Lactococcus</taxon>
    </lineage>
</organism>
<keyword evidence="2" id="KW-1185">Reference proteome</keyword>
<name>A0ABR5EIZ4_LACLC</name>
<protein>
    <submittedName>
        <fullName evidence="1">Peptide modification radical SAM enzyme, YydG family</fullName>
    </submittedName>
</protein>
<evidence type="ECO:0000313" key="1">
    <source>
        <dbReference type="EMBL" id="KKW74484.1"/>
    </source>
</evidence>
<gene>
    <name evidence="1" type="ORF">VN93_0527</name>
</gene>
<dbReference type="RefSeq" id="WP_046781110.1">
    <property type="nucleotide sequence ID" value="NZ_LAVW01000070.1"/>
</dbReference>
<dbReference type="InterPro" id="IPR058240">
    <property type="entry name" value="rSAM_sf"/>
</dbReference>
<proteinExistence type="predicted"/>
<dbReference type="InterPro" id="IPR013785">
    <property type="entry name" value="Aldolase_TIM"/>
</dbReference>
<dbReference type="PANTHER" id="PTHR11228:SF34">
    <property type="entry name" value="TUNGSTEN-CONTAINING ALDEHYDE FERREDOXIN OXIDOREDUCTASE COFACTOR MODIFYING PROTEIN"/>
    <property type="match status" value="1"/>
</dbReference>
<dbReference type="Gene3D" id="3.20.20.70">
    <property type="entry name" value="Aldolase class I"/>
    <property type="match status" value="1"/>
</dbReference>